<dbReference type="AlphaFoldDB" id="A0A142B9C6"/>
<evidence type="ECO:0000256" key="1">
    <source>
        <dbReference type="ARBA" id="ARBA00007150"/>
    </source>
</evidence>
<evidence type="ECO:0000313" key="8">
    <source>
        <dbReference type="EMBL" id="AMO55352.1"/>
    </source>
</evidence>
<keyword evidence="8" id="KW-0449">Lipoprotein</keyword>
<proteinExistence type="inferred from homology"/>
<dbReference type="GO" id="GO:0008961">
    <property type="term" value="F:phosphatidylglycerol-prolipoprotein diacylglyceryl transferase activity"/>
    <property type="evidence" value="ECO:0007669"/>
    <property type="project" value="UniProtKB-UniRule"/>
</dbReference>
<protein>
    <recommendedName>
        <fullName evidence="7">Phosphatidylglycerol--prolipoprotein diacylglyceryl transferase</fullName>
        <ecNumber evidence="7">2.5.1.145</ecNumber>
    </recommendedName>
</protein>
<dbReference type="Proteomes" id="UP000071065">
    <property type="component" value="Chromosome"/>
</dbReference>
<comment type="similarity">
    <text evidence="1 7">Belongs to the Lgt family.</text>
</comment>
<keyword evidence="2 7" id="KW-1003">Cell membrane</keyword>
<dbReference type="PROSITE" id="PS01311">
    <property type="entry name" value="LGT"/>
    <property type="match status" value="1"/>
</dbReference>
<evidence type="ECO:0000256" key="2">
    <source>
        <dbReference type="ARBA" id="ARBA00022475"/>
    </source>
</evidence>
<comment type="catalytic activity">
    <reaction evidence="7">
        <text>L-cysteinyl-[prolipoprotein] + a 1,2-diacyl-sn-glycero-3-phospho-(1'-sn-glycerol) = an S-1,2-diacyl-sn-glyceryl-L-cysteinyl-[prolipoprotein] + sn-glycerol 1-phosphate + H(+)</text>
        <dbReference type="Rhea" id="RHEA:56712"/>
        <dbReference type="Rhea" id="RHEA-COMP:14679"/>
        <dbReference type="Rhea" id="RHEA-COMP:14680"/>
        <dbReference type="ChEBI" id="CHEBI:15378"/>
        <dbReference type="ChEBI" id="CHEBI:29950"/>
        <dbReference type="ChEBI" id="CHEBI:57685"/>
        <dbReference type="ChEBI" id="CHEBI:64716"/>
        <dbReference type="ChEBI" id="CHEBI:140658"/>
        <dbReference type="EC" id="2.5.1.145"/>
    </reaction>
</comment>
<evidence type="ECO:0000256" key="4">
    <source>
        <dbReference type="ARBA" id="ARBA00022692"/>
    </source>
</evidence>
<keyword evidence="4 7" id="KW-0812">Transmembrane</keyword>
<dbReference type="GO" id="GO:0005886">
    <property type="term" value="C:plasma membrane"/>
    <property type="evidence" value="ECO:0007669"/>
    <property type="project" value="UniProtKB-SubCell"/>
</dbReference>
<name>A0A142B9C6_9GAMM</name>
<keyword evidence="3 7" id="KW-0808">Transferase</keyword>
<organism evidence="8 9">
    <name type="scientific">Endozoicomonas montiporae CL-33</name>
    <dbReference type="NCBI Taxonomy" id="570277"/>
    <lineage>
        <taxon>Bacteria</taxon>
        <taxon>Pseudomonadati</taxon>
        <taxon>Pseudomonadota</taxon>
        <taxon>Gammaproteobacteria</taxon>
        <taxon>Oceanospirillales</taxon>
        <taxon>Endozoicomonadaceae</taxon>
        <taxon>Endozoicomonas</taxon>
    </lineage>
</organism>
<dbReference type="PANTHER" id="PTHR30589">
    <property type="entry name" value="PROLIPOPROTEIN DIACYLGLYCERYL TRANSFERASE"/>
    <property type="match status" value="1"/>
</dbReference>
<feature type="binding site" evidence="7">
    <location>
        <position position="139"/>
    </location>
    <ligand>
        <name>a 1,2-diacyl-sn-glycero-3-phospho-(1'-sn-glycerol)</name>
        <dbReference type="ChEBI" id="CHEBI:64716"/>
    </ligand>
</feature>
<feature type="transmembrane region" description="Helical" evidence="7">
    <location>
        <begin position="175"/>
        <end position="193"/>
    </location>
</feature>
<dbReference type="PATRIC" id="fig|570277.3.peg.1261"/>
<reference evidence="8 9" key="1">
    <citation type="journal article" date="2016" name="Front. Microbiol.">
        <title>Genomic Insight into the Host-Endosymbiont Relationship of Endozoicomonas montiporae CL-33(T) with its Coral Host.</title>
        <authorList>
            <person name="Ding J.-Y."/>
            <person name="Shiu J.-H."/>
            <person name="Chen W.-M."/>
            <person name="Chiang Y.-R."/>
            <person name="Tang S.-L."/>
        </authorList>
    </citation>
    <scope>NUCLEOTIDE SEQUENCE [LARGE SCALE GENOMIC DNA]</scope>
    <source>
        <strain evidence="8 9">CL-33</strain>
    </source>
</reference>
<dbReference type="STRING" id="570277.EZMO1_1155"/>
<evidence type="ECO:0000256" key="5">
    <source>
        <dbReference type="ARBA" id="ARBA00022989"/>
    </source>
</evidence>
<comment type="pathway">
    <text evidence="7">Protein modification; lipoprotein biosynthesis (diacylglyceryl transfer).</text>
</comment>
<dbReference type="KEGG" id="emp:EZMO1_1155"/>
<dbReference type="PANTHER" id="PTHR30589:SF0">
    <property type="entry name" value="PHOSPHATIDYLGLYCEROL--PROLIPOPROTEIN DIACYLGLYCERYL TRANSFERASE"/>
    <property type="match status" value="1"/>
</dbReference>
<evidence type="ECO:0000256" key="3">
    <source>
        <dbReference type="ARBA" id="ARBA00022679"/>
    </source>
</evidence>
<evidence type="ECO:0000256" key="6">
    <source>
        <dbReference type="ARBA" id="ARBA00023136"/>
    </source>
</evidence>
<feature type="transmembrane region" description="Helical" evidence="7">
    <location>
        <begin position="199"/>
        <end position="217"/>
    </location>
</feature>
<keyword evidence="6 7" id="KW-0472">Membrane</keyword>
<feature type="transmembrane region" description="Helical" evidence="7">
    <location>
        <begin position="56"/>
        <end position="76"/>
    </location>
</feature>
<comment type="function">
    <text evidence="7">Catalyzes the transfer of the diacylglyceryl group from phosphatidylglycerol to the sulfhydryl group of the N-terminal cysteine of a prolipoprotein, the first step in the formation of mature lipoproteins.</text>
</comment>
<dbReference type="OrthoDB" id="871140at2"/>
<dbReference type="EMBL" id="CP013251">
    <property type="protein sequence ID" value="AMO55352.1"/>
    <property type="molecule type" value="Genomic_DNA"/>
</dbReference>
<dbReference type="Pfam" id="PF01790">
    <property type="entry name" value="LGT"/>
    <property type="match status" value="1"/>
</dbReference>
<sequence length="286" mass="32297">MIPYPDIDPVLFSLGPLSIRWYGLMYLVGFAAAWWLGVCRARKSNGLWSEEQIGDLVFYAAIGVILGGRFGYVVFYNFDHFLRDPLWLFRVWEGGMAFHGGLLGVLVAMYLFGKKQGKSFFQMTDFIAPMVPLGLGAGRIGNFIGGELWGRVSDAPWAMVFPTDPSQLPRHPSQLYQFFIEGVVLFSVLWWFSSKPRPRMAVSGLFLIIYGLGRFIVEFVRQPDEQLGFIAFDWLTMGQLLSTPMIILGVAFMVIGYSKYPLVNGQNQDDLAWLKQHPAAKNGLKK</sequence>
<dbReference type="UniPathway" id="UPA00664"/>
<dbReference type="InterPro" id="IPR001640">
    <property type="entry name" value="Lgt"/>
</dbReference>
<evidence type="ECO:0000256" key="7">
    <source>
        <dbReference type="HAMAP-Rule" id="MF_01147"/>
    </source>
</evidence>
<comment type="subcellular location">
    <subcellularLocation>
        <location evidence="7">Cell membrane</location>
        <topology evidence="7">Multi-pass membrane protein</topology>
    </subcellularLocation>
</comment>
<feature type="transmembrane region" description="Helical" evidence="7">
    <location>
        <begin position="96"/>
        <end position="113"/>
    </location>
</feature>
<keyword evidence="5 7" id="KW-1133">Transmembrane helix</keyword>
<dbReference type="RefSeq" id="WP_051789775.1">
    <property type="nucleotide sequence ID" value="NZ_CP013251.1"/>
</dbReference>
<dbReference type="GO" id="GO:0042158">
    <property type="term" value="P:lipoprotein biosynthetic process"/>
    <property type="evidence" value="ECO:0007669"/>
    <property type="project" value="UniProtKB-UniRule"/>
</dbReference>
<feature type="transmembrane region" description="Helical" evidence="7">
    <location>
        <begin position="19"/>
        <end position="36"/>
    </location>
</feature>
<dbReference type="NCBIfam" id="TIGR00544">
    <property type="entry name" value="lgt"/>
    <property type="match status" value="1"/>
</dbReference>
<feature type="transmembrane region" description="Helical" evidence="7">
    <location>
        <begin position="229"/>
        <end position="255"/>
    </location>
</feature>
<dbReference type="EC" id="2.5.1.145" evidence="7"/>
<evidence type="ECO:0000313" key="9">
    <source>
        <dbReference type="Proteomes" id="UP000071065"/>
    </source>
</evidence>
<accession>A0A142B9C6</accession>
<gene>
    <name evidence="7 8" type="primary">lgt</name>
    <name evidence="8" type="ORF">EZMO1_1155</name>
</gene>
<dbReference type="HAMAP" id="MF_01147">
    <property type="entry name" value="Lgt"/>
    <property type="match status" value="1"/>
</dbReference>